<dbReference type="InterPro" id="IPR027443">
    <property type="entry name" value="IPNS-like_sf"/>
</dbReference>
<dbReference type="SUPFAM" id="SSF51197">
    <property type="entry name" value="Clavaminate synthase-like"/>
    <property type="match status" value="1"/>
</dbReference>
<protein>
    <recommendedName>
        <fullName evidence="1">Aspartyl/asparaginy/proline hydroxylase domain-containing protein</fullName>
    </recommendedName>
</protein>
<evidence type="ECO:0000259" key="1">
    <source>
        <dbReference type="Pfam" id="PF05118"/>
    </source>
</evidence>
<gene>
    <name evidence="2" type="ORF">WJ35_05815</name>
</gene>
<name>A0A1B4LBR8_9BURK</name>
<accession>A0A1B4LBR8</accession>
<dbReference type="Pfam" id="PF05118">
    <property type="entry name" value="Asp_Arg_Hydrox"/>
    <property type="match status" value="1"/>
</dbReference>
<dbReference type="EMBL" id="CP013420">
    <property type="protein sequence ID" value="AOJ74632.1"/>
    <property type="molecule type" value="Genomic_DNA"/>
</dbReference>
<dbReference type="AlphaFoldDB" id="A0A1B4LBR8"/>
<dbReference type="InterPro" id="IPR007803">
    <property type="entry name" value="Asp/Arg/Pro-Hydrxlase"/>
</dbReference>
<feature type="domain" description="Aspartyl/asparaginy/proline hydroxylase" evidence="1">
    <location>
        <begin position="94"/>
        <end position="183"/>
    </location>
</feature>
<reference evidence="2 3" key="1">
    <citation type="submission" date="2015-12" db="EMBL/GenBank/DDBJ databases">
        <title>Diversity of Burkholderia near neighbor genomes.</title>
        <authorList>
            <person name="Sahl J."/>
            <person name="Wagner D."/>
            <person name="Keim P."/>
        </authorList>
    </citation>
    <scope>NUCLEOTIDE SEQUENCE [LARGE SCALE GENOMIC DNA]</scope>
    <source>
        <strain evidence="2 3">MSMB0783</strain>
    </source>
</reference>
<proteinExistence type="predicted"/>
<organism evidence="2 3">
    <name type="scientific">Burkholderia ubonensis</name>
    <dbReference type="NCBI Taxonomy" id="101571"/>
    <lineage>
        <taxon>Bacteria</taxon>
        <taxon>Pseudomonadati</taxon>
        <taxon>Pseudomonadota</taxon>
        <taxon>Betaproteobacteria</taxon>
        <taxon>Burkholderiales</taxon>
        <taxon>Burkholderiaceae</taxon>
        <taxon>Burkholderia</taxon>
        <taxon>Burkholderia cepacia complex</taxon>
    </lineage>
</organism>
<evidence type="ECO:0000313" key="2">
    <source>
        <dbReference type="EMBL" id="AOJ74632.1"/>
    </source>
</evidence>
<dbReference type="Proteomes" id="UP000243680">
    <property type="component" value="Chromosome 1"/>
</dbReference>
<sequence>MNNLIRIGGGIDTAPLLLAIARQPGLWNRHTARTDPEGGPHADVSDIWLRYNDEKPYKAAGDYTGFNDAHDAVFYPEWYALPQVRPIVFGLMARVEGTRLGGILITKVPAGKRVLPHADDNWHVRHYNTKLYVPLQSNPKCWNRVENETVAMAPGEVWYFDNTKEHEVVNEGDDDRITLIVSIRCEK</sequence>
<dbReference type="RefSeq" id="WP_069238891.1">
    <property type="nucleotide sequence ID" value="NZ_CP013420.1"/>
</dbReference>
<evidence type="ECO:0000313" key="3">
    <source>
        <dbReference type="Proteomes" id="UP000243680"/>
    </source>
</evidence>
<dbReference type="Gene3D" id="2.60.120.330">
    <property type="entry name" value="B-lactam Antibiotic, Isopenicillin N Synthase, Chain"/>
    <property type="match status" value="1"/>
</dbReference>